<feature type="transmembrane region" description="Helical" evidence="2">
    <location>
        <begin position="405"/>
        <end position="426"/>
    </location>
</feature>
<dbReference type="EMBL" id="JAUUDS010000003">
    <property type="protein sequence ID" value="MDP1027339.1"/>
    <property type="molecule type" value="Genomic_DNA"/>
</dbReference>
<dbReference type="NCBIfam" id="TIGR00797">
    <property type="entry name" value="matE"/>
    <property type="match status" value="1"/>
</dbReference>
<comment type="caution">
    <text evidence="3">The sequence shown here is derived from an EMBL/GenBank/DDBJ whole genome shotgun (WGS) entry which is preliminary data.</text>
</comment>
<dbReference type="RefSeq" id="WP_305173043.1">
    <property type="nucleotide sequence ID" value="NZ_JAUUDS010000003.1"/>
</dbReference>
<dbReference type="Proteomes" id="UP001230685">
    <property type="component" value="Unassembled WGS sequence"/>
</dbReference>
<evidence type="ECO:0000256" key="2">
    <source>
        <dbReference type="SAM" id="Phobius"/>
    </source>
</evidence>
<feature type="transmembrane region" description="Helical" evidence="2">
    <location>
        <begin position="205"/>
        <end position="225"/>
    </location>
</feature>
<feature type="transmembrane region" description="Helical" evidence="2">
    <location>
        <begin position="283"/>
        <end position="308"/>
    </location>
</feature>
<feature type="transmembrane region" description="Helical" evidence="2">
    <location>
        <begin position="100"/>
        <end position="120"/>
    </location>
</feature>
<dbReference type="PANTHER" id="PTHR43298:SF2">
    <property type="entry name" value="FMN_FAD EXPORTER YEEO-RELATED"/>
    <property type="match status" value="1"/>
</dbReference>
<keyword evidence="2" id="KW-1133">Transmembrane helix</keyword>
<sequence length="468" mass="48711">MSHPAPSLARPPETARAEFAALLRLAGPLVAANLLQMAVFAVDVVFVARLGAVAFAAATLGVFLFNLLTFAIIGLTGAAEPIIAAALGARIGAVREVRRTFRAGLWLVVLAAIPVVALLLQGEALLRLFGQDPAVAARAGGFLDILALAVIPAAAAGLMRLTAAALGRPGYVFAVTVLALGVAVLANWCLVFGNAGFPALGLEGAAIASLVTSVVMMLAYAVILMTDRRLRRFRLFGRWWRSDRRHLLSVFRIGLPIALTWMFEGGLFGGAGLLMGLIGVTEVAAHAVALNIAAIAFQLPFGIAQAATIRVGLAYGARDHAWIGRAGNVALGLGIAVMALTAAVIWSVPARLVGIYLDPSAANLPVATLAVRLLGIAAIFQLVDGAQAVAAGVLRGVQDTRVPMLVALFGYWAIGFGTAVWLGFGMGLGATGIWWGLAAGLLVVSILLVRRWTGRERLGLATRTPHLK</sequence>
<feature type="transmembrane region" description="Helical" evidence="2">
    <location>
        <begin position="140"/>
        <end position="159"/>
    </location>
</feature>
<organism evidence="3 4">
    <name type="scientific">Sphingomonas aurea</name>
    <dbReference type="NCBI Taxonomy" id="3063994"/>
    <lineage>
        <taxon>Bacteria</taxon>
        <taxon>Pseudomonadati</taxon>
        <taxon>Pseudomonadota</taxon>
        <taxon>Alphaproteobacteria</taxon>
        <taxon>Sphingomonadales</taxon>
        <taxon>Sphingomonadaceae</taxon>
        <taxon>Sphingomonas</taxon>
    </lineage>
</organism>
<name>A0ABT9EK41_9SPHN</name>
<feature type="transmembrane region" description="Helical" evidence="2">
    <location>
        <begin position="369"/>
        <end position="393"/>
    </location>
</feature>
<feature type="transmembrane region" description="Helical" evidence="2">
    <location>
        <begin position="52"/>
        <end position="79"/>
    </location>
</feature>
<dbReference type="CDD" id="cd13131">
    <property type="entry name" value="MATE_NorM_like"/>
    <property type="match status" value="1"/>
</dbReference>
<feature type="transmembrane region" description="Helical" evidence="2">
    <location>
        <begin position="171"/>
        <end position="193"/>
    </location>
</feature>
<gene>
    <name evidence="3" type="ORF">Q5H91_08950</name>
</gene>
<keyword evidence="1" id="KW-0813">Transport</keyword>
<feature type="transmembrane region" description="Helical" evidence="2">
    <location>
        <begin position="432"/>
        <end position="449"/>
    </location>
</feature>
<accession>A0ABT9EK41</accession>
<keyword evidence="2" id="KW-0812">Transmembrane</keyword>
<evidence type="ECO:0000313" key="4">
    <source>
        <dbReference type="Proteomes" id="UP001230685"/>
    </source>
</evidence>
<proteinExistence type="predicted"/>
<evidence type="ECO:0000313" key="3">
    <source>
        <dbReference type="EMBL" id="MDP1027339.1"/>
    </source>
</evidence>
<evidence type="ECO:0000256" key="1">
    <source>
        <dbReference type="ARBA" id="ARBA00022448"/>
    </source>
</evidence>
<feature type="transmembrane region" description="Helical" evidence="2">
    <location>
        <begin position="246"/>
        <end position="263"/>
    </location>
</feature>
<feature type="transmembrane region" description="Helical" evidence="2">
    <location>
        <begin position="329"/>
        <end position="349"/>
    </location>
</feature>
<reference evidence="3 4" key="1">
    <citation type="submission" date="2023-07" db="EMBL/GenBank/DDBJ databases">
        <authorList>
            <person name="Kim M.K."/>
        </authorList>
    </citation>
    <scope>NUCLEOTIDE SEQUENCE [LARGE SCALE GENOMIC DNA]</scope>
    <source>
        <strain evidence="3 4">KR1UV-12</strain>
    </source>
</reference>
<dbReference type="PANTHER" id="PTHR43298">
    <property type="entry name" value="MULTIDRUG RESISTANCE PROTEIN NORM-RELATED"/>
    <property type="match status" value="1"/>
</dbReference>
<protein>
    <submittedName>
        <fullName evidence="3">MATE family efflux transporter</fullName>
    </submittedName>
</protein>
<dbReference type="InterPro" id="IPR050222">
    <property type="entry name" value="MATE_MdtK"/>
</dbReference>
<keyword evidence="4" id="KW-1185">Reference proteome</keyword>
<feature type="transmembrane region" description="Helical" evidence="2">
    <location>
        <begin position="21"/>
        <end position="46"/>
    </location>
</feature>
<dbReference type="InterPro" id="IPR002528">
    <property type="entry name" value="MATE_fam"/>
</dbReference>
<dbReference type="Pfam" id="PF01554">
    <property type="entry name" value="MatE"/>
    <property type="match status" value="2"/>
</dbReference>
<keyword evidence="2" id="KW-0472">Membrane</keyword>